<sequence length="658" mass="72639">MKGTCRPWPLGRVNTDEPIVFPAMHPAAKLLLLHTMAATLLTCNALQYRPARGAAGATCIQHERDALMAFKRGLNISIISMSEPMDLLPSWQKDDVDCCRWRGVRCSNRSGHVLKLQLRGFGLFGQISDSLLSLHNLAHLDLSMNRLFDSSGNIPEFLSSLVNLRYLNLSGIPFYGRVPPNLGNLSKLMYLDLSEELLYSTDISWLAGLSKLKYLSMSGVNLSTIVDWPDVVNMIPSLMVLDLSFCSLPSANQSLPLINLTNLERIDLSGNNFDHPMASSWLWNLTGLQYLNLAGTNLYGRIPDALGYMTSFQVINLSLNEKIRMMTTSLKKLCNLTFLDLHSCHLDGNIKEILENMPQCPSNKLQELHLGFNKITGIMPSDSTHLTSLVVLDISENNISGAIPPGVGQLASLSTLDLSYNILSENVPSEIGMLASLRTLCLSDNTLSGNVPSEIEGITSLDALINLNLSRNHLSGEVPDKIGAMKSLESLDLSNNMLSGQIPSSLSNLSSLSYLNLSNNNLTGRIPSGQQLDTLYAEHPSMYSGNPGLCGPPLQKMCPGNNASGQDVQNRTEQDLDSMSFYFGLGLGFTLGLWVLFCVLLFKKAWRVAYFHLVDRIYNQSLGSLELKSWSDKILLYAERHELQWSMENLPRVSYSGT</sequence>
<dbReference type="SMART" id="SM00369">
    <property type="entry name" value="LRR_TYP"/>
    <property type="match status" value="9"/>
</dbReference>
<evidence type="ECO:0000256" key="7">
    <source>
        <dbReference type="ARBA" id="ARBA00022729"/>
    </source>
</evidence>
<organism evidence="14 15">
    <name type="scientific">Paspalum notatum var. saurae</name>
    <dbReference type="NCBI Taxonomy" id="547442"/>
    <lineage>
        <taxon>Eukaryota</taxon>
        <taxon>Viridiplantae</taxon>
        <taxon>Streptophyta</taxon>
        <taxon>Embryophyta</taxon>
        <taxon>Tracheophyta</taxon>
        <taxon>Spermatophyta</taxon>
        <taxon>Magnoliopsida</taxon>
        <taxon>Liliopsida</taxon>
        <taxon>Poales</taxon>
        <taxon>Poaceae</taxon>
        <taxon>PACMAD clade</taxon>
        <taxon>Panicoideae</taxon>
        <taxon>Andropogonodae</taxon>
        <taxon>Paspaleae</taxon>
        <taxon>Paspalinae</taxon>
        <taxon>Paspalum</taxon>
    </lineage>
</organism>
<dbReference type="SMART" id="SM00365">
    <property type="entry name" value="LRR_SD22"/>
    <property type="match status" value="6"/>
</dbReference>
<dbReference type="Pfam" id="PF00560">
    <property type="entry name" value="LRR_1"/>
    <property type="match status" value="5"/>
</dbReference>
<dbReference type="InterPro" id="IPR046956">
    <property type="entry name" value="RLP23-like"/>
</dbReference>
<dbReference type="AlphaFoldDB" id="A0AAQ3SJR0"/>
<dbReference type="PANTHER" id="PTHR48063:SF55">
    <property type="entry name" value="LEUCINE-RICH REPEAT-CONTAINING N-TERMINAL PLANT-TYPE DOMAIN-CONTAINING PROTEIN"/>
    <property type="match status" value="1"/>
</dbReference>
<dbReference type="SUPFAM" id="SSF52058">
    <property type="entry name" value="L domain-like"/>
    <property type="match status" value="2"/>
</dbReference>
<evidence type="ECO:0000256" key="5">
    <source>
        <dbReference type="ARBA" id="ARBA00022614"/>
    </source>
</evidence>
<evidence type="ECO:0000256" key="8">
    <source>
        <dbReference type="ARBA" id="ARBA00022737"/>
    </source>
</evidence>
<evidence type="ECO:0000256" key="2">
    <source>
        <dbReference type="ARBA" id="ARBA00009592"/>
    </source>
</evidence>
<keyword evidence="10 12" id="KW-0472">Membrane</keyword>
<evidence type="ECO:0000256" key="4">
    <source>
        <dbReference type="ARBA" id="ARBA00022553"/>
    </source>
</evidence>
<name>A0AAQ3SJR0_PASNO</name>
<proteinExistence type="inferred from homology"/>
<keyword evidence="3" id="KW-1003">Cell membrane</keyword>
<dbReference type="FunFam" id="3.80.10.10:FF:000649">
    <property type="entry name" value="Leucine Rich Repeat family protein"/>
    <property type="match status" value="1"/>
</dbReference>
<dbReference type="InterPro" id="IPR032675">
    <property type="entry name" value="LRR_dom_sf"/>
</dbReference>
<evidence type="ECO:0000256" key="12">
    <source>
        <dbReference type="SAM" id="Phobius"/>
    </source>
</evidence>
<dbReference type="InterPro" id="IPR003591">
    <property type="entry name" value="Leu-rich_rpt_typical-subtyp"/>
</dbReference>
<keyword evidence="4" id="KW-0597">Phosphoprotein</keyword>
<feature type="domain" description="Leucine-rich repeat-containing N-terminal plant-type" evidence="13">
    <location>
        <begin position="61"/>
        <end position="107"/>
    </location>
</feature>
<dbReference type="FunFam" id="3.80.10.10:FF:000722">
    <property type="entry name" value="Leucine-rich repeat receptor-like protein kinase"/>
    <property type="match status" value="1"/>
</dbReference>
<evidence type="ECO:0000256" key="11">
    <source>
        <dbReference type="ARBA" id="ARBA00023180"/>
    </source>
</evidence>
<dbReference type="PANTHER" id="PTHR48063">
    <property type="entry name" value="LRR RECEPTOR-LIKE KINASE"/>
    <property type="match status" value="1"/>
</dbReference>
<dbReference type="Pfam" id="PF08263">
    <property type="entry name" value="LRRNT_2"/>
    <property type="match status" value="1"/>
</dbReference>
<evidence type="ECO:0000256" key="1">
    <source>
        <dbReference type="ARBA" id="ARBA00004251"/>
    </source>
</evidence>
<comment type="subcellular location">
    <subcellularLocation>
        <location evidence="1">Cell membrane</location>
        <topology evidence="1">Single-pass type I membrane protein</topology>
    </subcellularLocation>
</comment>
<feature type="transmembrane region" description="Helical" evidence="12">
    <location>
        <begin position="581"/>
        <end position="602"/>
    </location>
</feature>
<dbReference type="Pfam" id="PF13855">
    <property type="entry name" value="LRR_8"/>
    <property type="match status" value="2"/>
</dbReference>
<keyword evidence="11" id="KW-0325">Glycoprotein</keyword>
<evidence type="ECO:0000313" key="14">
    <source>
        <dbReference type="EMBL" id="WVZ51198.1"/>
    </source>
</evidence>
<dbReference type="EMBL" id="CP144745">
    <property type="protein sequence ID" value="WVZ51198.1"/>
    <property type="molecule type" value="Genomic_DNA"/>
</dbReference>
<evidence type="ECO:0000256" key="9">
    <source>
        <dbReference type="ARBA" id="ARBA00022989"/>
    </source>
</evidence>
<keyword evidence="8" id="KW-0677">Repeat</keyword>
<dbReference type="Proteomes" id="UP001341281">
    <property type="component" value="Chromosome 01"/>
</dbReference>
<dbReference type="InterPro" id="IPR013210">
    <property type="entry name" value="LRR_N_plant-typ"/>
</dbReference>
<dbReference type="FunFam" id="3.80.10.10:FF:000383">
    <property type="entry name" value="Leucine-rich repeat receptor protein kinase EMS1"/>
    <property type="match status" value="1"/>
</dbReference>
<keyword evidence="6 12" id="KW-0812">Transmembrane</keyword>
<dbReference type="GO" id="GO:0005886">
    <property type="term" value="C:plasma membrane"/>
    <property type="evidence" value="ECO:0007669"/>
    <property type="project" value="UniProtKB-SubCell"/>
</dbReference>
<dbReference type="PROSITE" id="PS51450">
    <property type="entry name" value="LRR"/>
    <property type="match status" value="2"/>
</dbReference>
<keyword evidence="5" id="KW-0433">Leucine-rich repeat</keyword>
<gene>
    <name evidence="14" type="ORF">U9M48_002360</name>
</gene>
<protein>
    <recommendedName>
        <fullName evidence="13">Leucine-rich repeat-containing N-terminal plant-type domain-containing protein</fullName>
    </recommendedName>
</protein>
<dbReference type="Gene3D" id="3.80.10.10">
    <property type="entry name" value="Ribonuclease Inhibitor"/>
    <property type="match status" value="2"/>
</dbReference>
<dbReference type="PRINTS" id="PR00019">
    <property type="entry name" value="LEURICHRPT"/>
</dbReference>
<dbReference type="InterPro" id="IPR001611">
    <property type="entry name" value="Leu-rich_rpt"/>
</dbReference>
<keyword evidence="9 12" id="KW-1133">Transmembrane helix</keyword>
<evidence type="ECO:0000313" key="15">
    <source>
        <dbReference type="Proteomes" id="UP001341281"/>
    </source>
</evidence>
<evidence type="ECO:0000256" key="10">
    <source>
        <dbReference type="ARBA" id="ARBA00023136"/>
    </source>
</evidence>
<comment type="similarity">
    <text evidence="2">Belongs to the RLP family.</text>
</comment>
<evidence type="ECO:0000259" key="13">
    <source>
        <dbReference type="Pfam" id="PF08263"/>
    </source>
</evidence>
<keyword evidence="15" id="KW-1185">Reference proteome</keyword>
<evidence type="ECO:0000256" key="3">
    <source>
        <dbReference type="ARBA" id="ARBA00022475"/>
    </source>
</evidence>
<reference evidence="14 15" key="1">
    <citation type="submission" date="2024-02" db="EMBL/GenBank/DDBJ databases">
        <title>High-quality chromosome-scale genome assembly of Pensacola bahiagrass (Paspalum notatum Flugge var. saurae).</title>
        <authorList>
            <person name="Vega J.M."/>
            <person name="Podio M."/>
            <person name="Orjuela J."/>
            <person name="Siena L.A."/>
            <person name="Pessino S.C."/>
            <person name="Combes M.C."/>
            <person name="Mariac C."/>
            <person name="Albertini E."/>
            <person name="Pupilli F."/>
            <person name="Ortiz J.P.A."/>
            <person name="Leblanc O."/>
        </authorList>
    </citation>
    <scope>NUCLEOTIDE SEQUENCE [LARGE SCALE GENOMIC DNA]</scope>
    <source>
        <strain evidence="14">R1</strain>
        <tissue evidence="14">Leaf</tissue>
    </source>
</reference>
<evidence type="ECO:0000256" key="6">
    <source>
        <dbReference type="ARBA" id="ARBA00022692"/>
    </source>
</evidence>
<keyword evidence="7" id="KW-0732">Signal</keyword>
<accession>A0AAQ3SJR0</accession>